<evidence type="ECO:0000313" key="2">
    <source>
        <dbReference type="EMBL" id="EDL88719.1"/>
    </source>
</evidence>
<evidence type="ECO:0000256" key="1">
    <source>
        <dbReference type="SAM" id="SignalP"/>
    </source>
</evidence>
<feature type="chain" id="PRO_5039931388" evidence="1">
    <location>
        <begin position="17"/>
        <end position="51"/>
    </location>
</feature>
<dbReference type="AlphaFoldDB" id="A6KM11"/>
<reference evidence="3" key="1">
    <citation type="submission" date="2005-09" db="EMBL/GenBank/DDBJ databases">
        <authorList>
            <person name="Mural R.J."/>
            <person name="Li P.W."/>
            <person name="Adams M.D."/>
            <person name="Amanatides P.G."/>
            <person name="Baden-Tillson H."/>
            <person name="Barnstead M."/>
            <person name="Chin S.H."/>
            <person name="Dew I."/>
            <person name="Evans C.A."/>
            <person name="Ferriera S."/>
            <person name="Flanigan M."/>
            <person name="Fosler C."/>
            <person name="Glodek A."/>
            <person name="Gu Z."/>
            <person name="Holt R.A."/>
            <person name="Jennings D."/>
            <person name="Kraft C.L."/>
            <person name="Lu F."/>
            <person name="Nguyen T."/>
            <person name="Nusskern D.R."/>
            <person name="Pfannkoch C.M."/>
            <person name="Sitter C."/>
            <person name="Sutton G.G."/>
            <person name="Venter J.C."/>
            <person name="Wang Z."/>
            <person name="Woodage T."/>
            <person name="Zheng X.H."/>
            <person name="Zhong F."/>
        </authorList>
    </citation>
    <scope>NUCLEOTIDE SEQUENCE [LARGE SCALE GENOMIC DNA]</scope>
    <source>
        <strain>BN</strain>
        <strain evidence="3">Sprague-Dawley</strain>
    </source>
</reference>
<organism evidence="2 3">
    <name type="scientific">Rattus norvegicus</name>
    <name type="common">Rat</name>
    <dbReference type="NCBI Taxonomy" id="10116"/>
    <lineage>
        <taxon>Eukaryota</taxon>
        <taxon>Metazoa</taxon>
        <taxon>Chordata</taxon>
        <taxon>Craniata</taxon>
        <taxon>Vertebrata</taxon>
        <taxon>Euteleostomi</taxon>
        <taxon>Mammalia</taxon>
        <taxon>Eutheria</taxon>
        <taxon>Euarchontoglires</taxon>
        <taxon>Glires</taxon>
        <taxon>Rodentia</taxon>
        <taxon>Myomorpha</taxon>
        <taxon>Muroidea</taxon>
        <taxon>Muridae</taxon>
        <taxon>Murinae</taxon>
        <taxon>Rattus</taxon>
    </lineage>
</organism>
<protein>
    <submittedName>
        <fullName evidence="2">RCG38434</fullName>
    </submittedName>
</protein>
<feature type="signal peptide" evidence="1">
    <location>
        <begin position="1"/>
        <end position="16"/>
    </location>
</feature>
<sequence length="51" mass="5295">MGLVVLSLWLEESLLAVPGLSQSVMLLPGLFLTPSLNLQQTCGGVTPGGEK</sequence>
<accession>A6KM11</accession>
<evidence type="ECO:0000313" key="3">
    <source>
        <dbReference type="Proteomes" id="UP000234681"/>
    </source>
</evidence>
<dbReference type="EMBL" id="CH474066">
    <property type="protein sequence ID" value="EDL88719.1"/>
    <property type="molecule type" value="Genomic_DNA"/>
</dbReference>
<keyword evidence="1" id="KW-0732">Signal</keyword>
<proteinExistence type="predicted"/>
<gene>
    <name evidence="2" type="ORF">rCG_38434</name>
</gene>
<name>A6KM11_RAT</name>
<dbReference type="Proteomes" id="UP000234681">
    <property type="component" value="Chromosome 3"/>
</dbReference>